<keyword evidence="3" id="KW-1133">Transmembrane helix</keyword>
<dbReference type="RefSeq" id="WP_206571041.1">
    <property type="nucleotide sequence ID" value="NZ_JAFKCW010000005.1"/>
</dbReference>
<dbReference type="CDD" id="cd07385">
    <property type="entry name" value="MPP_YkuE_C"/>
    <property type="match status" value="1"/>
</dbReference>
<keyword evidence="1" id="KW-0479">Metal-binding</keyword>
<keyword evidence="2" id="KW-0378">Hydrolase</keyword>
<proteinExistence type="predicted"/>
<evidence type="ECO:0000313" key="5">
    <source>
        <dbReference type="EMBL" id="MBN7803035.1"/>
    </source>
</evidence>
<gene>
    <name evidence="5" type="ORF">J0A67_19330</name>
</gene>
<evidence type="ECO:0000256" key="3">
    <source>
        <dbReference type="SAM" id="Phobius"/>
    </source>
</evidence>
<dbReference type="Gene3D" id="3.60.21.10">
    <property type="match status" value="1"/>
</dbReference>
<comment type="caution">
    <text evidence="5">The sequence shown here is derived from an EMBL/GenBank/DDBJ whole genome shotgun (WGS) entry which is preliminary data.</text>
</comment>
<feature type="transmembrane region" description="Helical" evidence="3">
    <location>
        <begin position="70"/>
        <end position="89"/>
    </location>
</feature>
<name>A0ABS3BUR0_9BACT</name>
<keyword evidence="6" id="KW-1185">Reference proteome</keyword>
<evidence type="ECO:0000256" key="2">
    <source>
        <dbReference type="ARBA" id="ARBA00022801"/>
    </source>
</evidence>
<evidence type="ECO:0000256" key="1">
    <source>
        <dbReference type="ARBA" id="ARBA00022723"/>
    </source>
</evidence>
<dbReference type="InterPro" id="IPR004843">
    <property type="entry name" value="Calcineurin-like_PHP"/>
</dbReference>
<keyword evidence="3" id="KW-0472">Membrane</keyword>
<sequence length="408" mass="46683">MIPVLLRILIFLLFLGLIDWYSYQAFKTLFPTQTWVKVGFWLFSIAIYLFTIFVFMTFDRGSIGLNFGRLISLLVLSILPKLIILAILFGEDVLRFVTGIFQSVSGNDREGFLPERRKFISQTALVLSAIPFLGILHGVLIGKYRYRVVNHTLEFDDLPEEFDGFTITQISDIHSGSFDNKKKLEYGVDLINQQGSDVILFTGDLVNNHAGEMEPWIDTFNKLKAPMGKFSILGNHDYGDYMSWPSQEAKRANLDRLYEIQKELGFRLLRNESVQIEKGNSSIDLIGVENWGKGFAQHGDLPKATANLNERSFKILMSHDPSHFDEQVKSFSQFIHLTLSGHTHGMQFGIEIPGLIKWSPVSFRYPKWAGLYKELGRYLHVNRGFGFLAFPGRVGIWPEITVLELRKK</sequence>
<dbReference type="PANTHER" id="PTHR31302:SF31">
    <property type="entry name" value="PHOSPHODIESTERASE YAEI"/>
    <property type="match status" value="1"/>
</dbReference>
<keyword evidence="3" id="KW-0812">Transmembrane</keyword>
<evidence type="ECO:0000259" key="4">
    <source>
        <dbReference type="Pfam" id="PF00149"/>
    </source>
</evidence>
<dbReference type="Proteomes" id="UP000664698">
    <property type="component" value="Unassembled WGS sequence"/>
</dbReference>
<feature type="transmembrane region" description="Helical" evidence="3">
    <location>
        <begin position="119"/>
        <end position="141"/>
    </location>
</feature>
<dbReference type="Pfam" id="PF00149">
    <property type="entry name" value="Metallophos"/>
    <property type="match status" value="1"/>
</dbReference>
<feature type="transmembrane region" description="Helical" evidence="3">
    <location>
        <begin position="40"/>
        <end position="58"/>
    </location>
</feature>
<reference evidence="5 6" key="1">
    <citation type="submission" date="2021-03" db="EMBL/GenBank/DDBJ databases">
        <title>novel species isolated from a fishpond in China.</title>
        <authorList>
            <person name="Lu H."/>
            <person name="Cai Z."/>
        </authorList>
    </citation>
    <scope>NUCLEOTIDE SEQUENCE [LARGE SCALE GENOMIC DNA]</scope>
    <source>
        <strain evidence="5 6">JCM 31546</strain>
    </source>
</reference>
<dbReference type="SUPFAM" id="SSF56300">
    <property type="entry name" value="Metallo-dependent phosphatases"/>
    <property type="match status" value="1"/>
</dbReference>
<dbReference type="InterPro" id="IPR029052">
    <property type="entry name" value="Metallo-depent_PP-like"/>
</dbReference>
<feature type="domain" description="Calcineurin-like phosphoesterase" evidence="4">
    <location>
        <begin position="166"/>
        <end position="345"/>
    </location>
</feature>
<protein>
    <submittedName>
        <fullName evidence="5">Metallophosphoesterase</fullName>
    </submittedName>
</protein>
<dbReference type="PANTHER" id="PTHR31302">
    <property type="entry name" value="TRANSMEMBRANE PROTEIN WITH METALLOPHOSPHOESTERASE DOMAIN-RELATED"/>
    <property type="match status" value="1"/>
</dbReference>
<evidence type="ECO:0000313" key="6">
    <source>
        <dbReference type="Proteomes" id="UP000664698"/>
    </source>
</evidence>
<dbReference type="InterPro" id="IPR051158">
    <property type="entry name" value="Metallophosphoesterase_sf"/>
</dbReference>
<dbReference type="EMBL" id="JAFKCW010000005">
    <property type="protein sequence ID" value="MBN7803035.1"/>
    <property type="molecule type" value="Genomic_DNA"/>
</dbReference>
<organism evidence="5 6">
    <name type="scientific">Algoriphagus aestuariicola</name>
    <dbReference type="NCBI Taxonomy" id="1852016"/>
    <lineage>
        <taxon>Bacteria</taxon>
        <taxon>Pseudomonadati</taxon>
        <taxon>Bacteroidota</taxon>
        <taxon>Cytophagia</taxon>
        <taxon>Cytophagales</taxon>
        <taxon>Cyclobacteriaceae</taxon>
        <taxon>Algoriphagus</taxon>
    </lineage>
</organism>
<accession>A0ABS3BUR0</accession>